<feature type="region of interest" description="Disordered" evidence="1">
    <location>
        <begin position="1"/>
        <end position="27"/>
    </location>
</feature>
<reference evidence="2" key="1">
    <citation type="submission" date="2021-06" db="EMBL/GenBank/DDBJ databases">
        <title>Parelaphostrongylus tenuis whole genome reference sequence.</title>
        <authorList>
            <person name="Garwood T.J."/>
            <person name="Larsen P.A."/>
            <person name="Fountain-Jones N.M."/>
            <person name="Garbe J.R."/>
            <person name="Macchietto M.G."/>
            <person name="Kania S.A."/>
            <person name="Gerhold R.W."/>
            <person name="Richards J.E."/>
            <person name="Wolf T.M."/>
        </authorList>
    </citation>
    <scope>NUCLEOTIDE SEQUENCE</scope>
    <source>
        <strain evidence="2">MNPRO001-30</strain>
        <tissue evidence="2">Meninges</tissue>
    </source>
</reference>
<evidence type="ECO:0000256" key="1">
    <source>
        <dbReference type="SAM" id="MobiDB-lite"/>
    </source>
</evidence>
<evidence type="ECO:0000313" key="2">
    <source>
        <dbReference type="EMBL" id="KAJ1368954.1"/>
    </source>
</evidence>
<proteinExistence type="predicted"/>
<name>A0AAD5R4M2_PARTN</name>
<accession>A0AAD5R4M2</accession>
<comment type="caution">
    <text evidence="2">The sequence shown here is derived from an EMBL/GenBank/DDBJ whole genome shotgun (WGS) entry which is preliminary data.</text>
</comment>
<protein>
    <submittedName>
        <fullName evidence="2">Uncharacterized protein</fullName>
    </submittedName>
</protein>
<sequence length="52" mass="5860">MRFHQEYTSTRRQEGNGTGTSQENNNCLTHEVDVIEKASELTLSTGVTKVFD</sequence>
<dbReference type="EMBL" id="JAHQIW010006368">
    <property type="protein sequence ID" value="KAJ1368954.1"/>
    <property type="molecule type" value="Genomic_DNA"/>
</dbReference>
<dbReference type="AlphaFoldDB" id="A0AAD5R4M2"/>
<dbReference type="Proteomes" id="UP001196413">
    <property type="component" value="Unassembled WGS sequence"/>
</dbReference>
<evidence type="ECO:0000313" key="3">
    <source>
        <dbReference type="Proteomes" id="UP001196413"/>
    </source>
</evidence>
<keyword evidence="3" id="KW-1185">Reference proteome</keyword>
<organism evidence="2 3">
    <name type="scientific">Parelaphostrongylus tenuis</name>
    <name type="common">Meningeal worm</name>
    <dbReference type="NCBI Taxonomy" id="148309"/>
    <lineage>
        <taxon>Eukaryota</taxon>
        <taxon>Metazoa</taxon>
        <taxon>Ecdysozoa</taxon>
        <taxon>Nematoda</taxon>
        <taxon>Chromadorea</taxon>
        <taxon>Rhabditida</taxon>
        <taxon>Rhabditina</taxon>
        <taxon>Rhabditomorpha</taxon>
        <taxon>Strongyloidea</taxon>
        <taxon>Metastrongylidae</taxon>
        <taxon>Parelaphostrongylus</taxon>
    </lineage>
</organism>
<gene>
    <name evidence="2" type="ORF">KIN20_030321</name>
</gene>